<sequence length="273" mass="29568">MRLNLFFFFVMAAAGAQQISPAPVERTSPWFNARTIDFVAATPAPPAAGSKLDRQDMREVLLAQRNRTTAEIQQAQADDKEEDIFIFAPVLGAKFNATELPLTAAFSQHLRGASAVINRPLKLRFGRPRPFIASAQVHPVCEKTSSNSFPSGHAMVGTLEALALTQIVPERSAKILHRLDQYTHNRVTCGVHYPSDVDASRTIASALFGLIAASPVFQEELASARAEVRNHLALPERSTDHAMTNISSKPDAVHLTSSAASPNGEGHSHANSE</sequence>
<feature type="domain" description="Phosphatidic acid phosphatase type 2/haloperoxidase" evidence="3">
    <location>
        <begin position="104"/>
        <end position="212"/>
    </location>
</feature>
<dbReference type="InterPro" id="IPR000326">
    <property type="entry name" value="PAP2/HPO"/>
</dbReference>
<dbReference type="AlphaFoldDB" id="A0A1H4S0E9"/>
<evidence type="ECO:0000313" key="5">
    <source>
        <dbReference type="Proteomes" id="UP000182409"/>
    </source>
</evidence>
<dbReference type="InterPro" id="IPR001011">
    <property type="entry name" value="Acid_Pase_classA_bac"/>
</dbReference>
<organism evidence="4 5">
    <name type="scientific">Terriglobus roseus</name>
    <dbReference type="NCBI Taxonomy" id="392734"/>
    <lineage>
        <taxon>Bacteria</taxon>
        <taxon>Pseudomonadati</taxon>
        <taxon>Acidobacteriota</taxon>
        <taxon>Terriglobia</taxon>
        <taxon>Terriglobales</taxon>
        <taxon>Acidobacteriaceae</taxon>
        <taxon>Terriglobus</taxon>
    </lineage>
</organism>
<dbReference type="EMBL" id="FNSD01000001">
    <property type="protein sequence ID" value="SEC37321.1"/>
    <property type="molecule type" value="Genomic_DNA"/>
</dbReference>
<gene>
    <name evidence="4" type="ORF">SAMN05443244_3299</name>
</gene>
<dbReference type="Pfam" id="PF01569">
    <property type="entry name" value="PAP2"/>
    <property type="match status" value="1"/>
</dbReference>
<proteinExistence type="predicted"/>
<dbReference type="GO" id="GO:0003993">
    <property type="term" value="F:acid phosphatase activity"/>
    <property type="evidence" value="ECO:0007669"/>
    <property type="project" value="InterPro"/>
</dbReference>
<dbReference type="RefSeq" id="WP_139285228.1">
    <property type="nucleotide sequence ID" value="NZ_FNSD01000001.1"/>
</dbReference>
<dbReference type="Gene3D" id="1.20.144.10">
    <property type="entry name" value="Phosphatidic acid phosphatase type 2/haloperoxidase"/>
    <property type="match status" value="1"/>
</dbReference>
<evidence type="ECO:0000259" key="3">
    <source>
        <dbReference type="SMART" id="SM00014"/>
    </source>
</evidence>
<dbReference type="SMART" id="SM00014">
    <property type="entry name" value="acidPPc"/>
    <property type="match status" value="1"/>
</dbReference>
<feature type="region of interest" description="Disordered" evidence="1">
    <location>
        <begin position="239"/>
        <end position="273"/>
    </location>
</feature>
<evidence type="ECO:0000256" key="2">
    <source>
        <dbReference type="SAM" id="SignalP"/>
    </source>
</evidence>
<dbReference type="InterPro" id="IPR036938">
    <property type="entry name" value="PAP2/HPO_sf"/>
</dbReference>
<accession>A0A1H4S0E9</accession>
<evidence type="ECO:0000313" key="4">
    <source>
        <dbReference type="EMBL" id="SEC37321.1"/>
    </source>
</evidence>
<dbReference type="PRINTS" id="PR00483">
    <property type="entry name" value="BACPHPHTASE"/>
</dbReference>
<protein>
    <submittedName>
        <fullName evidence="4">Acid phosphatase (Class A)</fullName>
    </submittedName>
</protein>
<dbReference type="SUPFAM" id="SSF48317">
    <property type="entry name" value="Acid phosphatase/Vanadium-dependent haloperoxidase"/>
    <property type="match status" value="1"/>
</dbReference>
<keyword evidence="2" id="KW-0732">Signal</keyword>
<evidence type="ECO:0000256" key="1">
    <source>
        <dbReference type="SAM" id="MobiDB-lite"/>
    </source>
</evidence>
<name>A0A1H4S0E9_9BACT</name>
<dbReference type="GO" id="GO:0030288">
    <property type="term" value="C:outer membrane-bounded periplasmic space"/>
    <property type="evidence" value="ECO:0007669"/>
    <property type="project" value="InterPro"/>
</dbReference>
<feature type="chain" id="PRO_5010374289" evidence="2">
    <location>
        <begin position="17"/>
        <end position="273"/>
    </location>
</feature>
<dbReference type="Proteomes" id="UP000182409">
    <property type="component" value="Unassembled WGS sequence"/>
</dbReference>
<reference evidence="4 5" key="1">
    <citation type="submission" date="2016-10" db="EMBL/GenBank/DDBJ databases">
        <authorList>
            <person name="de Groot N.N."/>
        </authorList>
    </citation>
    <scope>NUCLEOTIDE SEQUENCE [LARGE SCALE GENOMIC DNA]</scope>
    <source>
        <strain evidence="4 5">AB35.6</strain>
    </source>
</reference>
<dbReference type="OrthoDB" id="9780507at2"/>
<feature type="signal peptide" evidence="2">
    <location>
        <begin position="1"/>
        <end position="16"/>
    </location>
</feature>